<dbReference type="SMART" id="SM00490">
    <property type="entry name" value="HELICc"/>
    <property type="match status" value="1"/>
</dbReference>
<proteinExistence type="predicted"/>
<dbReference type="Proteomes" id="UP001439008">
    <property type="component" value="Unassembled WGS sequence"/>
</dbReference>
<dbReference type="PANTHER" id="PTHR18934:SF136">
    <property type="entry name" value="ATP-DEPENDENT RNA HELICASE DHX35-RELATED"/>
    <property type="match status" value="1"/>
</dbReference>
<protein>
    <recommendedName>
        <fullName evidence="1">Helicase C-terminal domain-containing protein</fullName>
    </recommendedName>
</protein>
<evidence type="ECO:0000313" key="3">
    <source>
        <dbReference type="Proteomes" id="UP001439008"/>
    </source>
</evidence>
<sequence length="230" mass="25535">MSEEANLGSKNKKPLIVLPLYSSLSSKQQLKCFQKSAMNTRKVIVCTNMAETSVTIPGIVYVIDALYAKINIFDPDLSLNCLTSVPISKASAEQRKGRAGRMSPGKCFRLCTENDFALLQKENVPEIQRTKMTEPILQLKALGIDNIANFEFFSPPPSKIVIESINQLYELGIIDDQNNLTKIGEICTEMPLDPRTSKSIIWASKNGCSEELISIAAMLSVKDVFLRPFI</sequence>
<gene>
    <name evidence="2" type="ORF">MHBO_002743</name>
</gene>
<dbReference type="InterPro" id="IPR027417">
    <property type="entry name" value="P-loop_NTPase"/>
</dbReference>
<organism evidence="2 3">
    <name type="scientific">Bonamia ostreae</name>
    <dbReference type="NCBI Taxonomy" id="126728"/>
    <lineage>
        <taxon>Eukaryota</taxon>
        <taxon>Sar</taxon>
        <taxon>Rhizaria</taxon>
        <taxon>Endomyxa</taxon>
        <taxon>Ascetosporea</taxon>
        <taxon>Haplosporida</taxon>
        <taxon>Bonamia</taxon>
    </lineage>
</organism>
<dbReference type="Gene3D" id="1.20.120.1080">
    <property type="match status" value="1"/>
</dbReference>
<accession>A0ABV2ANT3</accession>
<dbReference type="Pfam" id="PF21010">
    <property type="entry name" value="HA2_C"/>
    <property type="match status" value="1"/>
</dbReference>
<dbReference type="PROSITE" id="PS51194">
    <property type="entry name" value="HELICASE_CTER"/>
    <property type="match status" value="1"/>
</dbReference>
<name>A0ABV2ANT3_9EUKA</name>
<reference evidence="2 3" key="1">
    <citation type="journal article" date="2024" name="BMC Biol.">
        <title>Comparative genomics of Ascetosporea gives new insight into the evolutionary basis for animal parasitism in Rhizaria.</title>
        <authorList>
            <person name="Hiltunen Thoren M."/>
            <person name="Onut-Brannstrom I."/>
            <person name="Alfjorden A."/>
            <person name="Peckova H."/>
            <person name="Swords F."/>
            <person name="Hooper C."/>
            <person name="Holzer A.S."/>
            <person name="Bass D."/>
            <person name="Burki F."/>
        </authorList>
    </citation>
    <scope>NUCLEOTIDE SEQUENCE [LARGE SCALE GENOMIC DNA]</scope>
    <source>
        <strain evidence="2">20-A016</strain>
    </source>
</reference>
<evidence type="ECO:0000313" key="2">
    <source>
        <dbReference type="EMBL" id="MES1921174.1"/>
    </source>
</evidence>
<evidence type="ECO:0000259" key="1">
    <source>
        <dbReference type="PROSITE" id="PS51194"/>
    </source>
</evidence>
<comment type="caution">
    <text evidence="2">The sequence shown here is derived from an EMBL/GenBank/DDBJ whole genome shotgun (WGS) entry which is preliminary data.</text>
</comment>
<dbReference type="Gene3D" id="3.40.50.300">
    <property type="entry name" value="P-loop containing nucleotide triphosphate hydrolases"/>
    <property type="match status" value="1"/>
</dbReference>
<keyword evidence="3" id="KW-1185">Reference proteome</keyword>
<dbReference type="PANTHER" id="PTHR18934">
    <property type="entry name" value="ATP-DEPENDENT RNA HELICASE"/>
    <property type="match status" value="1"/>
</dbReference>
<dbReference type="EMBL" id="JBDODL010001126">
    <property type="protein sequence ID" value="MES1921174.1"/>
    <property type="molecule type" value="Genomic_DNA"/>
</dbReference>
<dbReference type="SMART" id="SM00847">
    <property type="entry name" value="HA2"/>
    <property type="match status" value="1"/>
</dbReference>
<dbReference type="InterPro" id="IPR007502">
    <property type="entry name" value="Helicase-assoc_dom"/>
</dbReference>
<dbReference type="SUPFAM" id="SSF52540">
    <property type="entry name" value="P-loop containing nucleoside triphosphate hydrolases"/>
    <property type="match status" value="1"/>
</dbReference>
<dbReference type="CDD" id="cd18791">
    <property type="entry name" value="SF2_C_RHA"/>
    <property type="match status" value="1"/>
</dbReference>
<dbReference type="Pfam" id="PF00271">
    <property type="entry name" value="Helicase_C"/>
    <property type="match status" value="1"/>
</dbReference>
<feature type="domain" description="Helicase C-terminal" evidence="1">
    <location>
        <begin position="1"/>
        <end position="143"/>
    </location>
</feature>
<dbReference type="InterPro" id="IPR001650">
    <property type="entry name" value="Helicase_C-like"/>
</dbReference>